<protein>
    <recommendedName>
        <fullName evidence="4">Secreted protein</fullName>
    </recommendedName>
</protein>
<evidence type="ECO:0000313" key="3">
    <source>
        <dbReference type="Proteomes" id="UP000041247"/>
    </source>
</evidence>
<accession>A0A0K3A192</accession>
<feature type="signal peptide" evidence="1">
    <location>
        <begin position="1"/>
        <end position="22"/>
    </location>
</feature>
<feature type="chain" id="PRO_5005493509" description="Secreted protein" evidence="1">
    <location>
        <begin position="23"/>
        <end position="178"/>
    </location>
</feature>
<evidence type="ECO:0008006" key="4">
    <source>
        <dbReference type="Google" id="ProtNLM"/>
    </source>
</evidence>
<proteinExistence type="predicted"/>
<dbReference type="RefSeq" id="WP_053841671.1">
    <property type="nucleotide sequence ID" value="NZ_CP076250.1"/>
</dbReference>
<dbReference type="EMBL" id="CXOK01000106">
    <property type="protein sequence ID" value="CTP91693.1"/>
    <property type="molecule type" value="Genomic_DNA"/>
</dbReference>
<gene>
    <name evidence="2" type="ORF">XTPLMG728_2985</name>
</gene>
<dbReference type="Proteomes" id="UP000041247">
    <property type="component" value="Unassembled WGS sequence"/>
</dbReference>
<dbReference type="AlphaFoldDB" id="A0A0K3A192"/>
<reference evidence="2 3" key="1">
    <citation type="submission" date="2015-07" db="EMBL/GenBank/DDBJ databases">
        <authorList>
            <person name="Noorani M."/>
        </authorList>
    </citation>
    <scope>NUCLEOTIDE SEQUENCE [LARGE SCALE GENOMIC DNA]</scope>
    <source>
        <strain evidence="2">LMG728</strain>
    </source>
</reference>
<keyword evidence="1" id="KW-0732">Signal</keyword>
<evidence type="ECO:0000313" key="2">
    <source>
        <dbReference type="EMBL" id="CTP91693.1"/>
    </source>
</evidence>
<sequence>MKTFVAALGVVALAIAPLVSTAATPRATASAEKQLWAFSERLALALPGDGRDVLKIVSASSDSVATPAGLEHRAASREIAPSLFASNVVVVTTPDNQTDSASFDVTGSCVSMAALRNRYPSLIVMDYARGDNEHATYTFGAQVGDAIVAYSFPAKKLDCMSRVAVTPAKVTKSKLGIQ</sequence>
<name>A0A0K3A192_9XANT</name>
<organism evidence="2 3">
    <name type="scientific">Xanthomonas graminis pv. poae</name>
    <dbReference type="NCBI Taxonomy" id="227946"/>
    <lineage>
        <taxon>Bacteria</taxon>
        <taxon>Pseudomonadati</taxon>
        <taxon>Pseudomonadota</taxon>
        <taxon>Gammaproteobacteria</taxon>
        <taxon>Lysobacterales</taxon>
        <taxon>Lysobacteraceae</taxon>
        <taxon>Xanthomonas</taxon>
        <taxon>Xanthomonas translucens group</taxon>
        <taxon>Xanthomonas graminis</taxon>
    </lineage>
</organism>
<evidence type="ECO:0000256" key="1">
    <source>
        <dbReference type="SAM" id="SignalP"/>
    </source>
</evidence>